<feature type="compositionally biased region" description="Basic residues" evidence="2">
    <location>
        <begin position="21"/>
        <end position="30"/>
    </location>
</feature>
<keyword evidence="6" id="KW-1185">Reference proteome</keyword>
<keyword evidence="3" id="KW-0812">Transmembrane</keyword>
<dbReference type="InterPro" id="IPR004474">
    <property type="entry name" value="LytR_CpsA_psr"/>
</dbReference>
<gene>
    <name evidence="5" type="ORF">EDD76_10424</name>
</gene>
<dbReference type="NCBIfam" id="TIGR00350">
    <property type="entry name" value="lytR_cpsA_psr"/>
    <property type="match status" value="1"/>
</dbReference>
<keyword evidence="3" id="KW-1133">Transmembrane helix</keyword>
<organism evidence="5 6">
    <name type="scientific">Kineothrix alysoides</name>
    <dbReference type="NCBI Taxonomy" id="1469948"/>
    <lineage>
        <taxon>Bacteria</taxon>
        <taxon>Bacillati</taxon>
        <taxon>Bacillota</taxon>
        <taxon>Clostridia</taxon>
        <taxon>Lachnospirales</taxon>
        <taxon>Lachnospiraceae</taxon>
        <taxon>Kineothrix</taxon>
    </lineage>
</organism>
<evidence type="ECO:0000259" key="4">
    <source>
        <dbReference type="Pfam" id="PF03816"/>
    </source>
</evidence>
<evidence type="ECO:0000256" key="3">
    <source>
        <dbReference type="SAM" id="Phobius"/>
    </source>
</evidence>
<sequence length="375" mass="41842">MATNSKKSRNSESVKASGNSKGKKMSAKEREKKKRKKILLFIVEIFVLLIMVVVLYGVLKGEKVGKVELNEDELVINEEVKQREETTNMKGYRNIALFGVDSTTGALTKNTRSDTIMIASINQDTGDCKLVSVYRDTYLNLSNDTYNKCNSAYAKGGPEMAINMLNMNMDMNITDFVTVGFAGLTDTIDALGGIMIDVDSAEIHHLNSYQFTMAEDLKRPYNEVTQTGYQLLNGLQATAYCRIRYTAGDDFKRAERQREVLMAVADKAKTASPATLNEIANDVFSEVYTSLDLTEIVELLGGISKYNIVDQTGFPNEQYRATGTIGSKGSCVIPVDLKENVEWLHQFLFDETYTVSSDVQTYSDKIKSDTSSYIR</sequence>
<evidence type="ECO:0000256" key="2">
    <source>
        <dbReference type="SAM" id="MobiDB-lite"/>
    </source>
</evidence>
<feature type="region of interest" description="Disordered" evidence="2">
    <location>
        <begin position="1"/>
        <end position="30"/>
    </location>
</feature>
<accession>A0A4R1R1V1</accession>
<dbReference type="PANTHER" id="PTHR33392:SF6">
    <property type="entry name" value="POLYISOPRENYL-TEICHOIC ACID--PEPTIDOGLYCAN TEICHOIC ACID TRANSFERASE TAGU"/>
    <property type="match status" value="1"/>
</dbReference>
<evidence type="ECO:0000313" key="6">
    <source>
        <dbReference type="Proteomes" id="UP000295718"/>
    </source>
</evidence>
<name>A0A4R1R1V1_9FIRM</name>
<feature type="transmembrane region" description="Helical" evidence="3">
    <location>
        <begin position="38"/>
        <end position="59"/>
    </location>
</feature>
<evidence type="ECO:0000256" key="1">
    <source>
        <dbReference type="ARBA" id="ARBA00006068"/>
    </source>
</evidence>
<protein>
    <submittedName>
        <fullName evidence="5">LytR family transcriptional attenuator</fullName>
    </submittedName>
</protein>
<dbReference type="RefSeq" id="WP_035315048.1">
    <property type="nucleotide sequence ID" value="NZ_JPNB01000001.1"/>
</dbReference>
<dbReference type="AlphaFoldDB" id="A0A4R1R1V1"/>
<dbReference type="Pfam" id="PF03816">
    <property type="entry name" value="LytR_cpsA_psr"/>
    <property type="match status" value="1"/>
</dbReference>
<dbReference type="STRING" id="1469948.GCA_000732725_00015"/>
<dbReference type="Proteomes" id="UP000295718">
    <property type="component" value="Unassembled WGS sequence"/>
</dbReference>
<dbReference type="InterPro" id="IPR050922">
    <property type="entry name" value="LytR/CpsA/Psr_CW_biosynth"/>
</dbReference>
<comment type="similarity">
    <text evidence="1">Belongs to the LytR/CpsA/Psr (LCP) family.</text>
</comment>
<dbReference type="EMBL" id="SLUO01000004">
    <property type="protein sequence ID" value="TCL59288.1"/>
    <property type="molecule type" value="Genomic_DNA"/>
</dbReference>
<keyword evidence="3" id="KW-0472">Membrane</keyword>
<proteinExistence type="inferred from homology"/>
<dbReference type="OrthoDB" id="27330at2"/>
<feature type="domain" description="Cell envelope-related transcriptional attenuator" evidence="4">
    <location>
        <begin position="112"/>
        <end position="269"/>
    </location>
</feature>
<feature type="compositionally biased region" description="Polar residues" evidence="2">
    <location>
        <begin position="1"/>
        <end position="20"/>
    </location>
</feature>
<reference evidence="5 6" key="1">
    <citation type="submission" date="2019-03" db="EMBL/GenBank/DDBJ databases">
        <title>Genomic Encyclopedia of Type Strains, Phase IV (KMG-IV): sequencing the most valuable type-strain genomes for metagenomic binning, comparative biology and taxonomic classification.</title>
        <authorList>
            <person name="Goeker M."/>
        </authorList>
    </citation>
    <scope>NUCLEOTIDE SEQUENCE [LARGE SCALE GENOMIC DNA]</scope>
    <source>
        <strain evidence="5 6">DSM 100556</strain>
    </source>
</reference>
<evidence type="ECO:0000313" key="5">
    <source>
        <dbReference type="EMBL" id="TCL59288.1"/>
    </source>
</evidence>
<dbReference type="PANTHER" id="PTHR33392">
    <property type="entry name" value="POLYISOPRENYL-TEICHOIC ACID--PEPTIDOGLYCAN TEICHOIC ACID TRANSFERASE TAGU"/>
    <property type="match status" value="1"/>
</dbReference>
<comment type="caution">
    <text evidence="5">The sequence shown here is derived from an EMBL/GenBank/DDBJ whole genome shotgun (WGS) entry which is preliminary data.</text>
</comment>
<dbReference type="Gene3D" id="3.40.630.190">
    <property type="entry name" value="LCP protein"/>
    <property type="match status" value="1"/>
</dbReference>